<evidence type="ECO:0000313" key="4">
    <source>
        <dbReference type="Proteomes" id="UP001168821"/>
    </source>
</evidence>
<dbReference type="AlphaFoldDB" id="A0AA38MM14"/>
<keyword evidence="2" id="KW-0472">Membrane</keyword>
<evidence type="ECO:0000313" key="3">
    <source>
        <dbReference type="EMBL" id="KAJ3660698.1"/>
    </source>
</evidence>
<feature type="transmembrane region" description="Helical" evidence="2">
    <location>
        <begin position="120"/>
        <end position="138"/>
    </location>
</feature>
<gene>
    <name evidence="3" type="ORF">Zmor_005136</name>
</gene>
<keyword evidence="2" id="KW-0812">Transmembrane</keyword>
<comment type="caution">
    <text evidence="3">The sequence shown here is derived from an EMBL/GenBank/DDBJ whole genome shotgun (WGS) entry which is preliminary data.</text>
</comment>
<accession>A0AA38MM14</accession>
<keyword evidence="2" id="KW-1133">Transmembrane helix</keyword>
<feature type="compositionally biased region" description="Polar residues" evidence="1">
    <location>
        <begin position="303"/>
        <end position="320"/>
    </location>
</feature>
<feature type="transmembrane region" description="Helical" evidence="2">
    <location>
        <begin position="17"/>
        <end position="39"/>
    </location>
</feature>
<evidence type="ECO:0000256" key="2">
    <source>
        <dbReference type="SAM" id="Phobius"/>
    </source>
</evidence>
<reference evidence="3" key="1">
    <citation type="journal article" date="2023" name="G3 (Bethesda)">
        <title>Whole genome assemblies of Zophobas morio and Tenebrio molitor.</title>
        <authorList>
            <person name="Kaur S."/>
            <person name="Stinson S.A."/>
            <person name="diCenzo G.C."/>
        </authorList>
    </citation>
    <scope>NUCLEOTIDE SEQUENCE</scope>
    <source>
        <strain evidence="3">QUZm001</strain>
    </source>
</reference>
<feature type="transmembrane region" description="Helical" evidence="2">
    <location>
        <begin position="77"/>
        <end position="99"/>
    </location>
</feature>
<name>A0AA38MM14_9CUCU</name>
<organism evidence="3 4">
    <name type="scientific">Zophobas morio</name>
    <dbReference type="NCBI Taxonomy" id="2755281"/>
    <lineage>
        <taxon>Eukaryota</taxon>
        <taxon>Metazoa</taxon>
        <taxon>Ecdysozoa</taxon>
        <taxon>Arthropoda</taxon>
        <taxon>Hexapoda</taxon>
        <taxon>Insecta</taxon>
        <taxon>Pterygota</taxon>
        <taxon>Neoptera</taxon>
        <taxon>Endopterygota</taxon>
        <taxon>Coleoptera</taxon>
        <taxon>Polyphaga</taxon>
        <taxon>Cucujiformia</taxon>
        <taxon>Tenebrionidae</taxon>
        <taxon>Zophobas</taxon>
    </lineage>
</organism>
<feature type="compositionally biased region" description="Polar residues" evidence="1">
    <location>
        <begin position="254"/>
        <end position="263"/>
    </location>
</feature>
<keyword evidence="4" id="KW-1185">Reference proteome</keyword>
<dbReference type="EMBL" id="JALNTZ010000002">
    <property type="protein sequence ID" value="KAJ3660698.1"/>
    <property type="molecule type" value="Genomic_DNA"/>
</dbReference>
<sequence>MAHVTSGQITLGKAASLLGIIQGIAWFALSLACIIEYNIKTPPQNATSYMDTFNSRVYYFYLYKDAKFPPGTSVTPLAFTVFMCIYIVLNTAWVVTSVVQLNVLRKLSLNVPIVFKDWALITWIISLVDLILVIMLGFDYGRYCKDAYGEEHCTNTVIPILVIAARGFILWFVNVIIAWRMLVNADLLRRGGSYEGTFGGIFPIYRITGHIPRANVSSAPSLYSQQAVNINTEKNLWNVNLRTAMDARTPPVSPRNTQGFFDNNRSRSPKTPYERNQEFFGNNRPLSPRTPYERNQDFFGVSRTPSPRSPNGRNHFSSRY</sequence>
<feature type="transmembrane region" description="Helical" evidence="2">
    <location>
        <begin position="158"/>
        <end position="179"/>
    </location>
</feature>
<protein>
    <submittedName>
        <fullName evidence="3">Uncharacterized protein</fullName>
    </submittedName>
</protein>
<feature type="region of interest" description="Disordered" evidence="1">
    <location>
        <begin position="247"/>
        <end position="320"/>
    </location>
</feature>
<dbReference type="Proteomes" id="UP001168821">
    <property type="component" value="Unassembled WGS sequence"/>
</dbReference>
<evidence type="ECO:0000256" key="1">
    <source>
        <dbReference type="SAM" id="MobiDB-lite"/>
    </source>
</evidence>
<proteinExistence type="predicted"/>